<accession>F4Q454</accession>
<dbReference type="EMBL" id="GL883021">
    <property type="protein sequence ID" value="EGG17756.1"/>
    <property type="molecule type" value="Genomic_DNA"/>
</dbReference>
<dbReference type="PANTHER" id="PTHR22953:SF109">
    <property type="entry name" value="PURPLE ACID PHOSPHATASE"/>
    <property type="match status" value="1"/>
</dbReference>
<evidence type="ECO:0000313" key="6">
    <source>
        <dbReference type="Proteomes" id="UP000007797"/>
    </source>
</evidence>
<dbReference type="InterPro" id="IPR008963">
    <property type="entry name" value="Purple_acid_Pase-like_N"/>
</dbReference>
<dbReference type="InterPro" id="IPR029052">
    <property type="entry name" value="Metallo-depent_PP-like"/>
</dbReference>
<dbReference type="SUPFAM" id="SSF56300">
    <property type="entry name" value="Metallo-dependent phosphatases"/>
    <property type="match status" value="1"/>
</dbReference>
<name>F4Q454_CACFS</name>
<evidence type="ECO:0000259" key="4">
    <source>
        <dbReference type="Pfam" id="PF16656"/>
    </source>
</evidence>
<dbReference type="Proteomes" id="UP000007797">
    <property type="component" value="Unassembled WGS sequence"/>
</dbReference>
<feature type="transmembrane region" description="Helical" evidence="3">
    <location>
        <begin position="81"/>
        <end position="102"/>
    </location>
</feature>
<feature type="region of interest" description="Disordered" evidence="2">
    <location>
        <begin position="791"/>
        <end position="856"/>
    </location>
</feature>
<keyword evidence="3" id="KW-0812">Transmembrane</keyword>
<dbReference type="Pfam" id="PF16656">
    <property type="entry name" value="Pur_ac_phosph_N"/>
    <property type="match status" value="1"/>
</dbReference>
<dbReference type="GO" id="GO:0046872">
    <property type="term" value="F:metal ion binding"/>
    <property type="evidence" value="ECO:0007669"/>
    <property type="project" value="InterPro"/>
</dbReference>
<organism evidence="5 6">
    <name type="scientific">Cavenderia fasciculata</name>
    <name type="common">Slime mold</name>
    <name type="synonym">Dictyostelium fasciculatum</name>
    <dbReference type="NCBI Taxonomy" id="261658"/>
    <lineage>
        <taxon>Eukaryota</taxon>
        <taxon>Amoebozoa</taxon>
        <taxon>Evosea</taxon>
        <taxon>Eumycetozoa</taxon>
        <taxon>Dictyostelia</taxon>
        <taxon>Acytosteliales</taxon>
        <taxon>Cavenderiaceae</taxon>
        <taxon>Cavenderia</taxon>
    </lineage>
</organism>
<feature type="region of interest" description="Disordered" evidence="2">
    <location>
        <begin position="992"/>
        <end position="1018"/>
    </location>
</feature>
<dbReference type="OrthoDB" id="45007at2759"/>
<sequence>MAFSVEEKTMLVVGCITAFSVLVFVTHLVVVYLLSRKNVREQAATLEMNGDIAMKKNKDDVVEDGTIDQFIEFKSRRNYRLVMVLSTIALVLFELTLLVLVMFDHLHIAAGIVIMVVVGWVHWISIMTPSSNKMVAQTIHLRAPVRWWKRTLFKLRERKRFYVPGFLAILVAVLVLCIVLEGTCEENLSLRDTRIMRRYMTPTCEKGAPCLVYLTLNEQPHNSVIVNYHTPVLPSTPSTCRYDEVSRVNSTTMYANQSTGDSYSMPLEVERHVHWVHVTGLEPDTIYYFSCGSDDHGWSSERSFKTAPLDPTSSFRFVVGGDVDITDEATGIARVAAAQDPLFAMIGGDLAYDRAQYACYRVLDKWLDNWQRIMITPSGQSIAMVASIGNHEAIGDYDASKSRVPFFLRYFPQFLQSQDPGPDNVDDRQPYNAVTIGGTNGTVIFNLDSGHTSHSMSGQADWMKQRLDTDFINSQLRFSIYHVPMYPTIRTYDNPKSSDVRSAWLSIFDQYRFNIAFENHDHAYKRTHPLYNDQVVTNSSISNTSTTYMGDGAWGVHLRSLPSTRWYQQITKSVNYILRVDIDPTNTSNRISFRALDENSEIFDQGILAYFYLFRFTIKRRRSSVDVRTNVSVLSVSFAKKTNAPPTPTTWVIVEAFNEGGCPASSSIGGLVIGSNVVCYRQQVLSCSPTGNTVTISNFDTEDCSGSPSNSTTFITDQCGATAVWGFTKTYSCSSTLPPQPERSLIISIFDGCQTVPPQPSQLTQYRWIPTYKCMTLERCGMHCPGLAPSGGPTSSASGSASGNSGNPAGSTGSTSASASAGSGGSGLGWNKPSPRDSGSSSSKDSTKGGSSFFSEHYTTPEQKMDQFWGLVDSIIGFDSPDHNADLFEQQQPFEQEQSFSVTGSGFSTGSGAPFGGYNVDGAFFGLVLCNSTNYMVGSYFNGFQETGSGGSTLTSGKYSSGDPYYTSTGGSQMTALPAPVYPTSSTASSLATSSSATSGSNSGSNSGASSSTSGDAVSSSTAPINGCGVFQNTKKSAKNDQQCIQNQLYSITCVAPYHQTPVPSEIKELAGSLVLFKKVVVSNKLCHLATWIEACPSPPHIPSTNRLMSHNGVSFAKNTPPARWFKNNKQDKQEEEEEEEELEKEGALKKRGGGGVRRQR</sequence>
<dbReference type="InterPro" id="IPR015914">
    <property type="entry name" value="PAPs_N"/>
</dbReference>
<feature type="domain" description="Purple acid phosphatase N-terminal" evidence="4">
    <location>
        <begin position="209"/>
        <end position="306"/>
    </location>
</feature>
<dbReference type="SUPFAM" id="SSF49363">
    <property type="entry name" value="Purple acid phosphatase, N-terminal domain"/>
    <property type="match status" value="1"/>
</dbReference>
<keyword evidence="1" id="KW-0732">Signal</keyword>
<feature type="transmembrane region" description="Helical" evidence="3">
    <location>
        <begin position="12"/>
        <end position="34"/>
    </location>
</feature>
<dbReference type="PANTHER" id="PTHR22953">
    <property type="entry name" value="ACID PHOSPHATASE RELATED"/>
    <property type="match status" value="1"/>
</dbReference>
<dbReference type="AlphaFoldDB" id="F4Q454"/>
<dbReference type="GO" id="GO:0003993">
    <property type="term" value="F:acid phosphatase activity"/>
    <property type="evidence" value="ECO:0007669"/>
    <property type="project" value="InterPro"/>
</dbReference>
<dbReference type="RefSeq" id="XP_004356240.1">
    <property type="nucleotide sequence ID" value="XM_004356187.1"/>
</dbReference>
<dbReference type="STRING" id="1054147.F4Q454"/>
<feature type="compositionally biased region" description="Low complexity" evidence="2">
    <location>
        <begin position="791"/>
        <end position="821"/>
    </location>
</feature>
<feature type="transmembrane region" description="Helical" evidence="3">
    <location>
        <begin position="161"/>
        <end position="182"/>
    </location>
</feature>
<keyword evidence="6" id="KW-1185">Reference proteome</keyword>
<proteinExistence type="predicted"/>
<keyword evidence="3" id="KW-1133">Transmembrane helix</keyword>
<keyword evidence="3" id="KW-0472">Membrane</keyword>
<protein>
    <recommendedName>
        <fullName evidence="4">Purple acid phosphatase N-terminal domain-containing protein</fullName>
    </recommendedName>
</protein>
<feature type="region of interest" description="Disordered" evidence="2">
    <location>
        <begin position="1112"/>
        <end position="1161"/>
    </location>
</feature>
<feature type="compositionally biased region" description="Acidic residues" evidence="2">
    <location>
        <begin position="1134"/>
        <end position="1144"/>
    </location>
</feature>
<feature type="compositionally biased region" description="Basic residues" evidence="2">
    <location>
        <begin position="1150"/>
        <end position="1161"/>
    </location>
</feature>
<evidence type="ECO:0000256" key="3">
    <source>
        <dbReference type="SAM" id="Phobius"/>
    </source>
</evidence>
<gene>
    <name evidence="5" type="ORF">DFA_08755</name>
</gene>
<dbReference type="InterPro" id="IPR039331">
    <property type="entry name" value="PAPs-like"/>
</dbReference>
<reference evidence="6" key="1">
    <citation type="journal article" date="2011" name="Genome Res.">
        <title>Phylogeny-wide analysis of social amoeba genomes highlights ancient origins for complex intercellular communication.</title>
        <authorList>
            <person name="Heidel A.J."/>
            <person name="Lawal H.M."/>
            <person name="Felder M."/>
            <person name="Schilde C."/>
            <person name="Helps N.R."/>
            <person name="Tunggal B."/>
            <person name="Rivero F."/>
            <person name="John U."/>
            <person name="Schleicher M."/>
            <person name="Eichinger L."/>
            <person name="Platzer M."/>
            <person name="Noegel A.A."/>
            <person name="Schaap P."/>
            <person name="Gloeckner G."/>
        </authorList>
    </citation>
    <scope>NUCLEOTIDE SEQUENCE [LARGE SCALE GENOMIC DNA]</scope>
    <source>
        <strain evidence="6">SH3</strain>
    </source>
</reference>
<evidence type="ECO:0000256" key="2">
    <source>
        <dbReference type="SAM" id="MobiDB-lite"/>
    </source>
</evidence>
<dbReference type="KEGG" id="dfa:DFA_08755"/>
<feature type="compositionally biased region" description="Low complexity" evidence="2">
    <location>
        <begin position="837"/>
        <end position="855"/>
    </location>
</feature>
<evidence type="ECO:0000313" key="5">
    <source>
        <dbReference type="EMBL" id="EGG17756.1"/>
    </source>
</evidence>
<dbReference type="Gene3D" id="3.60.21.10">
    <property type="match status" value="1"/>
</dbReference>
<feature type="transmembrane region" description="Helical" evidence="3">
    <location>
        <begin position="108"/>
        <end position="126"/>
    </location>
</feature>
<dbReference type="Gene3D" id="2.60.40.380">
    <property type="entry name" value="Purple acid phosphatase-like, N-terminal"/>
    <property type="match status" value="1"/>
</dbReference>
<dbReference type="GeneID" id="14868994"/>
<evidence type="ECO:0000256" key="1">
    <source>
        <dbReference type="ARBA" id="ARBA00022729"/>
    </source>
</evidence>